<accession>A0ABZ1LQL5</accession>
<evidence type="ECO:0000313" key="3">
    <source>
        <dbReference type="EMBL" id="WTR75746.1"/>
    </source>
</evidence>
<evidence type="ECO:0000256" key="2">
    <source>
        <dbReference type="SAM" id="SignalP"/>
    </source>
</evidence>
<keyword evidence="3" id="KW-0614">Plasmid</keyword>
<evidence type="ECO:0000313" key="4">
    <source>
        <dbReference type="Proteomes" id="UP001622594"/>
    </source>
</evidence>
<organism evidence="3 4">
    <name type="scientific">Streptomyces zaomyceticus</name>
    <dbReference type="NCBI Taxonomy" id="68286"/>
    <lineage>
        <taxon>Bacteria</taxon>
        <taxon>Bacillati</taxon>
        <taxon>Actinomycetota</taxon>
        <taxon>Actinomycetes</taxon>
        <taxon>Kitasatosporales</taxon>
        <taxon>Streptomycetaceae</taxon>
        <taxon>Streptomyces</taxon>
    </lineage>
</organism>
<gene>
    <name evidence="3" type="ORF">OG814_41455</name>
</gene>
<proteinExistence type="predicted"/>
<feature type="chain" id="PRO_5046921079" evidence="2">
    <location>
        <begin position="29"/>
        <end position="734"/>
    </location>
</feature>
<dbReference type="Pfam" id="PF13517">
    <property type="entry name" value="FG-GAP_3"/>
    <property type="match status" value="1"/>
</dbReference>
<dbReference type="SUPFAM" id="SSF69318">
    <property type="entry name" value="Integrin alpha N-terminal domain"/>
    <property type="match status" value="1"/>
</dbReference>
<geneLocation type="plasmid" evidence="3 4">
    <name>unnamed1</name>
</geneLocation>
<dbReference type="Proteomes" id="UP001622594">
    <property type="component" value="Plasmid unnamed1"/>
</dbReference>
<dbReference type="InterPro" id="IPR028994">
    <property type="entry name" value="Integrin_alpha_N"/>
</dbReference>
<keyword evidence="1 2" id="KW-0732">Signal</keyword>
<dbReference type="PANTHER" id="PTHR44103:SF1">
    <property type="entry name" value="PROPROTEIN CONVERTASE P"/>
    <property type="match status" value="1"/>
</dbReference>
<sequence>MSHNVRAVAVALVLAVTAGGASVAPAVAAPAATGASAAADLSQEQAVRVPEKGLLRGGGPSGFLTVHEQARDRFTWTRYADGGTVELPAGTYRGSVGSDVIVKQNGPTSYELRDMATGAAPVSVDSSSLGPASDLLRAAGRTLLLAVEDGSGGTSLHLVSAGDDGRFVDHEVAGLPADAAFGIYDLSVPDVFALAYTGTVGGTAQRRLAVVDLATGTIADDRALPASATDVSASTTHVAWAEKDAQGRLTVVSARRGETATVRTPLTGTGTGLRVDVMGNWVTYTLHGGADASAPNPLFALMARPLAGGDAVKVMDSTKALYGSGTVQGGTLAGGEGVYRIALGAAGRPVATLRASSGLATALTLTYEFVPTTLRFRTDAPQPTLIWHVGRNNAVADFELVHKATGKRWTRGEGLVNGNIGLTAATWDGVFPDWSAARNGAYTWTLTAKPLNGIGPDLVRTGTLTVDSGTGPHDYSDSGAPDLLVRNDDGRLLSYDFRQILTHYAHVSERTDHGGGWNTYDRVISTGDVAGSRFADVVGRDRSGVLWFYQGTGTSLARRIEVGGGWQTYDKITAGSDLTGDGRADLLAADKTGVLWLYHSTGSATKPFAPRIRIGGGWQTYDRITATGNIAGARGGDLVARDRDGVLWLYLGKGDGTFTTRTRIGGGWQEYDEIVGIGDADRDGRADLLVDGKAMYRGQSLSYYKGTGDVRAPFAPRRKLSTPNTFNDDNGLVF</sequence>
<reference evidence="3 4" key="1">
    <citation type="submission" date="2022-10" db="EMBL/GenBank/DDBJ databases">
        <title>The complete genomes of actinobacterial strains from the NBC collection.</title>
        <authorList>
            <person name="Joergensen T.S."/>
            <person name="Alvarez Arevalo M."/>
            <person name="Sterndorff E.B."/>
            <person name="Faurdal D."/>
            <person name="Vuksanovic O."/>
            <person name="Mourched A.-S."/>
            <person name="Charusanti P."/>
            <person name="Shaw S."/>
            <person name="Blin K."/>
            <person name="Weber T."/>
        </authorList>
    </citation>
    <scope>NUCLEOTIDE SEQUENCE [LARGE SCALE GENOMIC DNA]</scope>
    <source>
        <strain evidence="3 4">NBC_00123</strain>
        <plasmid evidence="3 4">unnamed1</plasmid>
    </source>
</reference>
<name>A0ABZ1LQL5_9ACTN</name>
<feature type="signal peptide" evidence="2">
    <location>
        <begin position="1"/>
        <end position="28"/>
    </location>
</feature>
<evidence type="ECO:0000256" key="1">
    <source>
        <dbReference type="ARBA" id="ARBA00022729"/>
    </source>
</evidence>
<keyword evidence="4" id="KW-1185">Reference proteome</keyword>
<dbReference type="RefSeq" id="WP_331717917.1">
    <property type="nucleotide sequence ID" value="NZ_CP108189.1"/>
</dbReference>
<dbReference type="EMBL" id="CP108189">
    <property type="protein sequence ID" value="WTR75746.1"/>
    <property type="molecule type" value="Genomic_DNA"/>
</dbReference>
<dbReference type="InterPro" id="IPR013517">
    <property type="entry name" value="FG-GAP"/>
</dbReference>
<dbReference type="PANTHER" id="PTHR44103">
    <property type="entry name" value="PROPROTEIN CONVERTASE P"/>
    <property type="match status" value="1"/>
</dbReference>
<protein>
    <submittedName>
        <fullName evidence="3">VCBS repeat-containing protein</fullName>
    </submittedName>
</protein>